<name>A0A9F2WB11_PYTBI</name>
<reference evidence="3 4" key="1">
    <citation type="submission" date="2025-04" db="UniProtKB">
        <authorList>
            <consortium name="RefSeq"/>
        </authorList>
    </citation>
    <scope>IDENTIFICATION</scope>
    <source>
        <tissue evidence="3 4">Liver</tissue>
    </source>
</reference>
<keyword evidence="3 4" id="KW-0131">Cell cycle</keyword>
<keyword evidence="2" id="KW-1185">Reference proteome</keyword>
<proteinExistence type="predicted"/>
<dbReference type="GeneID" id="103058466"/>
<dbReference type="AlphaFoldDB" id="A0A9F2WB11"/>
<evidence type="ECO:0000313" key="4">
    <source>
        <dbReference type="RefSeq" id="XP_025024202.1"/>
    </source>
</evidence>
<evidence type="ECO:0000313" key="3">
    <source>
        <dbReference type="RefSeq" id="XP_007431079.2"/>
    </source>
</evidence>
<dbReference type="OMA" id="FFTVDFA"/>
<organism evidence="2 3">
    <name type="scientific">Python bivittatus</name>
    <name type="common">Burmese python</name>
    <name type="synonym">Python molurus bivittatus</name>
    <dbReference type="NCBI Taxonomy" id="176946"/>
    <lineage>
        <taxon>Eukaryota</taxon>
        <taxon>Metazoa</taxon>
        <taxon>Chordata</taxon>
        <taxon>Craniata</taxon>
        <taxon>Vertebrata</taxon>
        <taxon>Euteleostomi</taxon>
        <taxon>Lepidosauria</taxon>
        <taxon>Squamata</taxon>
        <taxon>Bifurcata</taxon>
        <taxon>Unidentata</taxon>
        <taxon>Episquamata</taxon>
        <taxon>Toxicofera</taxon>
        <taxon>Serpentes</taxon>
        <taxon>Henophidia</taxon>
        <taxon>Pythonidae</taxon>
        <taxon>Python</taxon>
    </lineage>
</organism>
<dbReference type="RefSeq" id="XP_007431079.2">
    <property type="nucleotide sequence ID" value="XM_007431017.3"/>
</dbReference>
<feature type="region of interest" description="Disordered" evidence="1">
    <location>
        <begin position="533"/>
        <end position="556"/>
    </location>
</feature>
<dbReference type="OrthoDB" id="9947694at2759"/>
<gene>
    <name evidence="3 4" type="primary">CDCA2</name>
</gene>
<accession>A0A9F2WB11</accession>
<dbReference type="GO" id="GO:0051301">
    <property type="term" value="P:cell division"/>
    <property type="evidence" value="ECO:0007669"/>
    <property type="project" value="UniProtKB-KW"/>
</dbReference>
<dbReference type="Proteomes" id="UP000695026">
    <property type="component" value="Unplaced"/>
</dbReference>
<dbReference type="RefSeq" id="XP_025024202.1">
    <property type="nucleotide sequence ID" value="XM_025168434.1"/>
</dbReference>
<dbReference type="CTD" id="157313"/>
<evidence type="ECO:0000313" key="2">
    <source>
        <dbReference type="Proteomes" id="UP000695026"/>
    </source>
</evidence>
<sequence>MENQNTTKVLSECSNTQRNLYLGHGNLTNSMKKMDSLFTRSSSGAPVANVCTSTVISESVNTVRSTLMNNHSGTMNDTNDLTSAKRKSEVKMNIEIANSQVTPSRDFSDSTAADYGITPEFFTKQCKEESKNILKKFRRRSTIGARGSPENNSLIQYIAQQRRMKTRETLLQSSPFQHQNTLLKDKIAAFQSSFKSLEETEEKAIHIHTTSNTRPHEPSELGQAWSLEDKNNVFEENLNNKFMNGDGISADIQMLSTRFPSWEPLLSGTNIMSKAILVSPVNTVESTSVSLAATPSMGISKSECGPQSVNKELSRNDTSQHSCKKVRFSEKQSLEIFDESKPPITPVEKGHLFSNSLRSVLKKTPVKILPEGLKDLQGSSEEVATPICPGISDLEEIKNNSPDHLAPSIRTTRTSAKRKCVVKAEEKNLATKIEAKNQPGKFQKAKTSTKSKKVPAAQHKFTGKRKRRGKKEQKALYGQRETISKKPLLSPILEAIEDASFFSSHPNTPTLNVSTSDESLSDLHAKFISETAEDKKSLPPAIEEDSHCQHSSLDLQEEDSMSSSFLQLQDLALNNRKQLLPGYLSEKSSPQKLKRSLNGNGQVVGSDYLSSGTEMQLEELLNMCGTGKDIKAKETSFFSVDFATELMSESNPVNFESIPRSNRRLTEDFLNTEDIRSKSPGNSAGVAGGNLGGLPPCSWTADDAALLNHLCSVEENRSVTKRVRRSMRLQKDAESEGLNWIQIPADDFLGQVPLESACKIQKRLSSSGPQESKHAVISTYGSRRRRSLCVLDAEKDQSVAFHIQRNRRASLGYKSDRCHRKTSEIRKFLKNQPIL</sequence>
<keyword evidence="3 4" id="KW-0132">Cell division</keyword>
<evidence type="ECO:0000256" key="1">
    <source>
        <dbReference type="SAM" id="MobiDB-lite"/>
    </source>
</evidence>
<dbReference type="KEGG" id="pbi:103058466"/>
<protein>
    <submittedName>
        <fullName evidence="3 4">Cell division cycle-associated protein 2</fullName>
    </submittedName>
</protein>